<dbReference type="STRING" id="1300349.I603_1564"/>
<dbReference type="GO" id="GO:0006310">
    <property type="term" value="P:DNA recombination"/>
    <property type="evidence" value="ECO:0007669"/>
    <property type="project" value="UniProtKB-KW"/>
</dbReference>
<dbReference type="CDD" id="cd00801">
    <property type="entry name" value="INT_P4_C"/>
    <property type="match status" value="1"/>
</dbReference>
<dbReference type="Gene3D" id="1.10.150.130">
    <property type="match status" value="1"/>
</dbReference>
<keyword evidence="2" id="KW-0229">DNA integration</keyword>
<dbReference type="AlphaFoldDB" id="A0A1A7BHG4"/>
<evidence type="ECO:0000256" key="3">
    <source>
        <dbReference type="ARBA" id="ARBA00023125"/>
    </source>
</evidence>
<evidence type="ECO:0000259" key="7">
    <source>
        <dbReference type="PROSITE" id="PS51898"/>
    </source>
</evidence>
<reference evidence="9 10" key="1">
    <citation type="submission" date="2016-06" db="EMBL/GenBank/DDBJ databases">
        <title>Genome sequence of Porphyrobacter dokdonensis DSW-74.</title>
        <authorList>
            <person name="Kim J.F."/>
            <person name="Song J.Y."/>
        </authorList>
    </citation>
    <scope>NUCLEOTIDE SEQUENCE [LARGE SCALE GENOMIC DNA]</scope>
    <source>
        <strain evidence="9 10">DSW-74</strain>
    </source>
</reference>
<accession>A0A1A7BHG4</accession>
<dbReference type="InterPro" id="IPR044068">
    <property type="entry name" value="CB"/>
</dbReference>
<dbReference type="PROSITE" id="PS51900">
    <property type="entry name" value="CB"/>
    <property type="match status" value="1"/>
</dbReference>
<evidence type="ECO:0000256" key="1">
    <source>
        <dbReference type="ARBA" id="ARBA00008857"/>
    </source>
</evidence>
<dbReference type="EMBL" id="LZYB01000003">
    <property type="protein sequence ID" value="OBV11156.1"/>
    <property type="molecule type" value="Genomic_DNA"/>
</dbReference>
<dbReference type="SUPFAM" id="SSF56349">
    <property type="entry name" value="DNA breaking-rejoining enzymes"/>
    <property type="match status" value="1"/>
</dbReference>
<evidence type="ECO:0000313" key="10">
    <source>
        <dbReference type="Proteomes" id="UP000092484"/>
    </source>
</evidence>
<feature type="domain" description="Tyr recombinase" evidence="7">
    <location>
        <begin position="242"/>
        <end position="423"/>
    </location>
</feature>
<dbReference type="InterPro" id="IPR025166">
    <property type="entry name" value="Integrase_DNA_bind_dom"/>
</dbReference>
<dbReference type="InterPro" id="IPR038488">
    <property type="entry name" value="Integrase_DNA-bd_sf"/>
</dbReference>
<keyword evidence="10" id="KW-1185">Reference proteome</keyword>
<dbReference type="PANTHER" id="PTHR30629">
    <property type="entry name" value="PROPHAGE INTEGRASE"/>
    <property type="match status" value="1"/>
</dbReference>
<name>A0A1A7BHG4_9SPHN</name>
<dbReference type="InterPro" id="IPR050808">
    <property type="entry name" value="Phage_Integrase"/>
</dbReference>
<evidence type="ECO:0000256" key="4">
    <source>
        <dbReference type="ARBA" id="ARBA00023172"/>
    </source>
</evidence>
<dbReference type="GO" id="GO:0003677">
    <property type="term" value="F:DNA binding"/>
    <property type="evidence" value="ECO:0007669"/>
    <property type="project" value="UniProtKB-UniRule"/>
</dbReference>
<keyword evidence="3 5" id="KW-0238">DNA-binding</keyword>
<dbReference type="GO" id="GO:0015074">
    <property type="term" value="P:DNA integration"/>
    <property type="evidence" value="ECO:0007669"/>
    <property type="project" value="UniProtKB-KW"/>
</dbReference>
<dbReference type="Gene3D" id="1.10.443.10">
    <property type="entry name" value="Intergrase catalytic core"/>
    <property type="match status" value="1"/>
</dbReference>
<proteinExistence type="inferred from homology"/>
<feature type="domain" description="Core-binding (CB)" evidence="8">
    <location>
        <begin position="138"/>
        <end position="219"/>
    </location>
</feature>
<comment type="similarity">
    <text evidence="1">Belongs to the 'phage' integrase family.</text>
</comment>
<dbReference type="Proteomes" id="UP000092484">
    <property type="component" value="Unassembled WGS sequence"/>
</dbReference>
<dbReference type="PANTHER" id="PTHR30629:SF2">
    <property type="entry name" value="PROPHAGE INTEGRASE INTS-RELATED"/>
    <property type="match status" value="1"/>
</dbReference>
<dbReference type="InterPro" id="IPR053876">
    <property type="entry name" value="Phage_int_M"/>
</dbReference>
<dbReference type="Pfam" id="PF22022">
    <property type="entry name" value="Phage_int_M"/>
    <property type="match status" value="1"/>
</dbReference>
<sequence length="447" mass="51086">MHPGQGGGKSAGHSPNRNSSCPHHPRGHFADRSDRELEVAMPLSDSAIRALKPEDKRYRKTDQRGLYLEIEPNGSKLWRWKYRYQGREKRIALGRYPDVSLAAARRLQEDARRLLDDGKDPSLERQRERLSASISAENTFGGVAREYIEIKMLGEKRSDTTVAKARWLLEQLKPLAPLPVADIRPAELLGALRRIEAKGKYETARRCRSFASRVFRYAVATSRAENDPSSVLRGALITPKVTHYAALTDPQKVGDLLRSIDEYTGSVITKIAMQITPHVMCRPGELRQAEWSEFDLEKAIWTIPQGRMKSRRPHSVPLSEQVLNYLRDLQPLTGPAGYVFPAFHTWKRPMSENTINQAFRRMGYTSEEMTAHGWRTTASTLLNESGRWNPDAIERSLAHADSNAVRGTYNRGRYWAERVEMHQWWSDYLDQLRRGGDVVPFGRRDRA</sequence>
<evidence type="ECO:0000256" key="6">
    <source>
        <dbReference type="SAM" id="MobiDB-lite"/>
    </source>
</evidence>
<organism evidence="9 10">
    <name type="scientific">Erythrobacter dokdonensis DSW-74</name>
    <dbReference type="NCBI Taxonomy" id="1300349"/>
    <lineage>
        <taxon>Bacteria</taxon>
        <taxon>Pseudomonadati</taxon>
        <taxon>Pseudomonadota</taxon>
        <taxon>Alphaproteobacteria</taxon>
        <taxon>Sphingomonadales</taxon>
        <taxon>Erythrobacteraceae</taxon>
        <taxon>Erythrobacter/Porphyrobacter group</taxon>
        <taxon>Erythrobacter</taxon>
    </lineage>
</organism>
<evidence type="ECO:0000313" key="9">
    <source>
        <dbReference type="EMBL" id="OBV11156.1"/>
    </source>
</evidence>
<dbReference type="InterPro" id="IPR013762">
    <property type="entry name" value="Integrase-like_cat_sf"/>
</dbReference>
<dbReference type="Pfam" id="PF13356">
    <property type="entry name" value="Arm-DNA-bind_3"/>
    <property type="match status" value="1"/>
</dbReference>
<evidence type="ECO:0000256" key="2">
    <source>
        <dbReference type="ARBA" id="ARBA00022908"/>
    </source>
</evidence>
<keyword evidence="4" id="KW-0233">DNA recombination</keyword>
<protein>
    <submittedName>
        <fullName evidence="9">Symbiosis island integrase</fullName>
    </submittedName>
</protein>
<feature type="compositionally biased region" description="Gly residues" evidence="6">
    <location>
        <begin position="1"/>
        <end position="10"/>
    </location>
</feature>
<dbReference type="InterPro" id="IPR010998">
    <property type="entry name" value="Integrase_recombinase_N"/>
</dbReference>
<gene>
    <name evidence="9" type="ORF">I603_1564</name>
</gene>
<dbReference type="Pfam" id="PF00589">
    <property type="entry name" value="Phage_integrase"/>
    <property type="match status" value="1"/>
</dbReference>
<dbReference type="PROSITE" id="PS51898">
    <property type="entry name" value="TYR_RECOMBINASE"/>
    <property type="match status" value="1"/>
</dbReference>
<feature type="region of interest" description="Disordered" evidence="6">
    <location>
        <begin position="1"/>
        <end position="32"/>
    </location>
</feature>
<dbReference type="InterPro" id="IPR011010">
    <property type="entry name" value="DNA_brk_join_enz"/>
</dbReference>
<evidence type="ECO:0000259" key="8">
    <source>
        <dbReference type="PROSITE" id="PS51900"/>
    </source>
</evidence>
<evidence type="ECO:0000256" key="5">
    <source>
        <dbReference type="PROSITE-ProRule" id="PRU01248"/>
    </source>
</evidence>
<dbReference type="Gene3D" id="3.30.160.390">
    <property type="entry name" value="Integrase, DNA-binding domain"/>
    <property type="match status" value="1"/>
</dbReference>
<dbReference type="InterPro" id="IPR002104">
    <property type="entry name" value="Integrase_catalytic"/>
</dbReference>
<dbReference type="PATRIC" id="fig|1300349.4.peg.1560"/>
<comment type="caution">
    <text evidence="9">The sequence shown here is derived from an EMBL/GenBank/DDBJ whole genome shotgun (WGS) entry which is preliminary data.</text>
</comment>